<dbReference type="Proteomes" id="UP000011083">
    <property type="component" value="Unassembled WGS sequence"/>
</dbReference>
<dbReference type="RefSeq" id="XP_004337041.1">
    <property type="nucleotide sequence ID" value="XM_004336993.1"/>
</dbReference>
<dbReference type="GO" id="GO:0005685">
    <property type="term" value="C:U1 snRNP"/>
    <property type="evidence" value="ECO:0007669"/>
    <property type="project" value="InterPro"/>
</dbReference>
<dbReference type="PANTHER" id="PTHR12375">
    <property type="entry name" value="RNA-BINDING PROTEIN LUC7-RELATED"/>
    <property type="match status" value="1"/>
</dbReference>
<comment type="similarity">
    <text evidence="1">Belongs to the Luc7 family.</text>
</comment>
<dbReference type="Pfam" id="PF03194">
    <property type="entry name" value="LUC7"/>
    <property type="match status" value="1"/>
</dbReference>
<dbReference type="GeneID" id="14915847"/>
<keyword evidence="4" id="KW-1185">Reference proteome</keyword>
<dbReference type="OrthoDB" id="10266921at2759"/>
<reference evidence="3 4" key="1">
    <citation type="journal article" date="2013" name="Genome Biol.">
        <title>Genome of Acanthamoeba castellanii highlights extensive lateral gene transfer and early evolution of tyrosine kinase signaling.</title>
        <authorList>
            <person name="Clarke M."/>
            <person name="Lohan A.J."/>
            <person name="Liu B."/>
            <person name="Lagkouvardos I."/>
            <person name="Roy S."/>
            <person name="Zafar N."/>
            <person name="Bertelli C."/>
            <person name="Schilde C."/>
            <person name="Kianianmomeni A."/>
            <person name="Burglin T.R."/>
            <person name="Frech C."/>
            <person name="Turcotte B."/>
            <person name="Kopec K.O."/>
            <person name="Synnott J.M."/>
            <person name="Choo C."/>
            <person name="Paponov I."/>
            <person name="Finkler A."/>
            <person name="Soon Heng Tan C."/>
            <person name="Hutchins A.P."/>
            <person name="Weinmeier T."/>
            <person name="Rattei T."/>
            <person name="Chu J.S."/>
            <person name="Gimenez G."/>
            <person name="Irimia M."/>
            <person name="Rigden D.J."/>
            <person name="Fitzpatrick D.A."/>
            <person name="Lorenzo-Morales J."/>
            <person name="Bateman A."/>
            <person name="Chiu C.H."/>
            <person name="Tang P."/>
            <person name="Hegemann P."/>
            <person name="Fromm H."/>
            <person name="Raoult D."/>
            <person name="Greub G."/>
            <person name="Miranda-Saavedra D."/>
            <person name="Chen N."/>
            <person name="Nash P."/>
            <person name="Ginger M.L."/>
            <person name="Horn M."/>
            <person name="Schaap P."/>
            <person name="Caler L."/>
            <person name="Loftus B."/>
        </authorList>
    </citation>
    <scope>NUCLEOTIDE SEQUENCE [LARGE SCALE GENOMIC DNA]</scope>
    <source>
        <strain evidence="3 4">Neff</strain>
    </source>
</reference>
<sequence>MSSKYDSFRSILDQLMGGDRDLLPDQKTNRQMHFSDDKVCKFYICGLCPHELFTNTKSDLGPCTNLHDDDIKAQYDEVPFEEKMTKYPFERDFIAFMQKMVSDLDKRIDRGHQRLSLQDHENPLTPDKMEKMDAISEQIEMLLRQMEDLGAAGRLQEAQSLELQILKLKAEQEAIKKGISGPGGAALSAQQQEKRLKVCEVCGAFLVVGDTDDRIKSHNDGKQHQGFDAIRTILAEKRKKILEEGGSASRIIIRDDRDLQRGGRDRGDSRSGRDSYSSSSSSRGVRRDSRSGRDDYRSDSGRSSGRDYRDRDRDRDYSRDYREYRDRDRDRERDSRDRRDRDRDYYRDRDGESSSRRRGEEEEYGGARKREREHSRESSAGLKDSTSSAASVGPGPDGDEAERKRRRAEE</sequence>
<feature type="compositionally biased region" description="Low complexity" evidence="2">
    <location>
        <begin position="274"/>
        <end position="283"/>
    </location>
</feature>
<dbReference type="GO" id="GO:0006376">
    <property type="term" value="P:mRNA splice site recognition"/>
    <property type="evidence" value="ECO:0007669"/>
    <property type="project" value="InterPro"/>
</dbReference>
<feature type="compositionally biased region" description="Basic and acidic residues" evidence="2">
    <location>
        <begin position="401"/>
        <end position="410"/>
    </location>
</feature>
<accession>L8GQV2</accession>
<dbReference type="STRING" id="1257118.L8GQV2"/>
<dbReference type="OMA" id="CPHELFP"/>
<evidence type="ECO:0000313" key="3">
    <source>
        <dbReference type="EMBL" id="ELR15028.1"/>
    </source>
</evidence>
<gene>
    <name evidence="3" type="ORF">ACA1_212840</name>
</gene>
<dbReference type="InterPro" id="IPR004882">
    <property type="entry name" value="Luc7-rel"/>
</dbReference>
<evidence type="ECO:0000256" key="2">
    <source>
        <dbReference type="SAM" id="MobiDB-lite"/>
    </source>
</evidence>
<protein>
    <submittedName>
        <fullName evidence="3">CROP protein</fullName>
    </submittedName>
</protein>
<feature type="compositionally biased region" description="Basic and acidic residues" evidence="2">
    <location>
        <begin position="285"/>
        <end position="377"/>
    </location>
</feature>
<evidence type="ECO:0000256" key="1">
    <source>
        <dbReference type="ARBA" id="ARBA00005655"/>
    </source>
</evidence>
<name>L8GQV2_ACACF</name>
<organism evidence="3 4">
    <name type="scientific">Acanthamoeba castellanii (strain ATCC 30010 / Neff)</name>
    <dbReference type="NCBI Taxonomy" id="1257118"/>
    <lineage>
        <taxon>Eukaryota</taxon>
        <taxon>Amoebozoa</taxon>
        <taxon>Discosea</taxon>
        <taxon>Longamoebia</taxon>
        <taxon>Centramoebida</taxon>
        <taxon>Acanthamoebidae</taxon>
        <taxon>Acanthamoeba</taxon>
    </lineage>
</organism>
<dbReference type="KEGG" id="acan:ACA1_212840"/>
<dbReference type="VEuPathDB" id="AmoebaDB:ACA1_212840"/>
<feature type="compositionally biased region" description="Basic and acidic residues" evidence="2">
    <location>
        <begin position="253"/>
        <end position="273"/>
    </location>
</feature>
<proteinExistence type="inferred from homology"/>
<feature type="region of interest" description="Disordered" evidence="2">
    <location>
        <begin position="253"/>
        <end position="410"/>
    </location>
</feature>
<evidence type="ECO:0000313" key="4">
    <source>
        <dbReference type="Proteomes" id="UP000011083"/>
    </source>
</evidence>
<dbReference type="AlphaFoldDB" id="L8GQV2"/>
<dbReference type="EMBL" id="KB008036">
    <property type="protein sequence ID" value="ELR15028.1"/>
    <property type="molecule type" value="Genomic_DNA"/>
</dbReference>
<dbReference type="GO" id="GO:0003729">
    <property type="term" value="F:mRNA binding"/>
    <property type="evidence" value="ECO:0007669"/>
    <property type="project" value="InterPro"/>
</dbReference>